<gene>
    <name evidence="3" type="ORF">Amon01_000624200</name>
</gene>
<dbReference type="Pfam" id="PF02364">
    <property type="entry name" value="Glucan_synthase"/>
    <property type="match status" value="1"/>
</dbReference>
<evidence type="ECO:0000259" key="2">
    <source>
        <dbReference type="Pfam" id="PF02364"/>
    </source>
</evidence>
<dbReference type="PANTHER" id="PTHR12741">
    <property type="entry name" value="LYST-INTERACTING PROTEIN LIP5 DOPAMINE RESPONSIVE PROTEIN DRG-1"/>
    <property type="match status" value="1"/>
</dbReference>
<keyword evidence="1" id="KW-0812">Transmembrane</keyword>
<keyword evidence="4" id="KW-1185">Reference proteome</keyword>
<dbReference type="GO" id="GO:0006075">
    <property type="term" value="P:(1-&gt;3)-beta-D-glucan biosynthetic process"/>
    <property type="evidence" value="ECO:0007669"/>
    <property type="project" value="InterPro"/>
</dbReference>
<keyword evidence="1" id="KW-1133">Transmembrane helix</keyword>
<name>A0A9W6Z0Y4_AMBMO</name>
<dbReference type="OrthoDB" id="1880850at2759"/>
<evidence type="ECO:0000313" key="4">
    <source>
        <dbReference type="Proteomes" id="UP001165063"/>
    </source>
</evidence>
<dbReference type="GO" id="GO:0051278">
    <property type="term" value="P:fungal-type cell wall polysaccharide biosynthetic process"/>
    <property type="evidence" value="ECO:0007669"/>
    <property type="project" value="TreeGrafter"/>
</dbReference>
<dbReference type="GO" id="GO:0000148">
    <property type="term" value="C:1,3-beta-D-glucan synthase complex"/>
    <property type="evidence" value="ECO:0007669"/>
    <property type="project" value="InterPro"/>
</dbReference>
<dbReference type="GO" id="GO:0003843">
    <property type="term" value="F:1,3-beta-D-glucan synthase activity"/>
    <property type="evidence" value="ECO:0007669"/>
    <property type="project" value="InterPro"/>
</dbReference>
<feature type="transmembrane region" description="Helical" evidence="1">
    <location>
        <begin position="757"/>
        <end position="780"/>
    </location>
</feature>
<accession>A0A9W6Z0Y4</accession>
<reference evidence="3" key="1">
    <citation type="submission" date="2023-04" db="EMBL/GenBank/DDBJ databases">
        <title>Ambrosiozyma monospora NBRC 1965.</title>
        <authorList>
            <person name="Ichikawa N."/>
            <person name="Sato H."/>
            <person name="Tonouchi N."/>
        </authorList>
    </citation>
    <scope>NUCLEOTIDE SEQUENCE</scope>
    <source>
        <strain evidence="3">NBRC 1965</strain>
    </source>
</reference>
<dbReference type="AlphaFoldDB" id="A0A9W6Z0Y4"/>
<evidence type="ECO:0000256" key="1">
    <source>
        <dbReference type="SAM" id="Phobius"/>
    </source>
</evidence>
<dbReference type="Proteomes" id="UP001165063">
    <property type="component" value="Unassembled WGS sequence"/>
</dbReference>
<feature type="domain" description="Glycosyl transferase 48" evidence="2">
    <location>
        <begin position="4"/>
        <end position="714"/>
    </location>
</feature>
<dbReference type="GO" id="GO:0005886">
    <property type="term" value="C:plasma membrane"/>
    <property type="evidence" value="ECO:0007669"/>
    <property type="project" value="TreeGrafter"/>
</dbReference>
<feature type="transmembrane region" description="Helical" evidence="1">
    <location>
        <begin position="644"/>
        <end position="667"/>
    </location>
</feature>
<protein>
    <submittedName>
        <fullName evidence="3">Unnamed protein product</fullName>
    </submittedName>
</protein>
<organism evidence="3 4">
    <name type="scientific">Ambrosiozyma monospora</name>
    <name type="common">Yeast</name>
    <name type="synonym">Endomycopsis monosporus</name>
    <dbReference type="NCBI Taxonomy" id="43982"/>
    <lineage>
        <taxon>Eukaryota</taxon>
        <taxon>Fungi</taxon>
        <taxon>Dikarya</taxon>
        <taxon>Ascomycota</taxon>
        <taxon>Saccharomycotina</taxon>
        <taxon>Pichiomycetes</taxon>
        <taxon>Pichiales</taxon>
        <taxon>Pichiaceae</taxon>
        <taxon>Ambrosiozyma</taxon>
    </lineage>
</organism>
<feature type="transmembrane region" description="Helical" evidence="1">
    <location>
        <begin position="882"/>
        <end position="905"/>
    </location>
</feature>
<dbReference type="EMBL" id="BSXU01003867">
    <property type="protein sequence ID" value="GMG40500.1"/>
    <property type="molecule type" value="Genomic_DNA"/>
</dbReference>
<feature type="transmembrane region" description="Helical" evidence="1">
    <location>
        <begin position="536"/>
        <end position="553"/>
    </location>
</feature>
<feature type="transmembrane region" description="Helical" evidence="1">
    <location>
        <begin position="440"/>
        <end position="461"/>
    </location>
</feature>
<proteinExistence type="predicted"/>
<feature type="transmembrane region" description="Helical" evidence="1">
    <location>
        <begin position="725"/>
        <end position="745"/>
    </location>
</feature>
<dbReference type="InterPro" id="IPR003440">
    <property type="entry name" value="Glyco_trans_48_dom"/>
</dbReference>
<dbReference type="PANTHER" id="PTHR12741:SF97">
    <property type="entry name" value="1,3-BETA-GLUCAN SYNTHASE"/>
    <property type="match status" value="1"/>
</dbReference>
<evidence type="ECO:0000313" key="3">
    <source>
        <dbReference type="EMBL" id="GMG40500.1"/>
    </source>
</evidence>
<feature type="transmembrane region" description="Helical" evidence="1">
    <location>
        <begin position="388"/>
        <end position="408"/>
    </location>
</feature>
<sequence length="946" mass="107854">MNNKEKNLVNDLPFYSVGFKVATPEYILRTRIWASLRSQTLYRTISGFMNYPRAIKLIYSTECDEMEENIKLEKANVMAQRKFRLVASLQRMKDFTTEQDQSREFLMRTYPELQICYIDSEIDPDTNETIYYSVLIDGACDIMDNGERAPKYRIRLSGNPIMGDGKSDNQNHAIIFARGEYIQLIDANQDHYLEECLKIRSVLAEFEEMGTPQDPYAAASSSNPDQPPEPFYPVAIVGAREYIFSENIGVLGDIAAGKEQTFGTLFSRTLAEIGGKLHYGHPDFLNMVFMTTRGGVSKSQKGLHLNEDIYAGMNAFCRGGRIKHCEYMQCGKGRDLGFGSILNFTSKIGAGMGEQMLSREYFYLGTQLPLDRFLSFFYAHPGFHLNNVFILMSLKMFILFTINLAALVNDSVLCQYNVHIPFTDTRTPTGCYNLIPVVNWIHSCVMSIFVVFSISFIPLCVQEVTERGVWKCVTRLSKHFISFSPLFEVFVCRTYSQSLVSNMSVGNAKYVATGRGFSTTRVSFPILFARFSVESFYFAAVLLTLLLYCSLTMWKVSFLYFWVTFYALLFSPFLFNPNQFQFTEFFIDYRNLLKWFIKGNAFSKKDSWVSHVRHVRMQLTGSKKKRLGLPGDNLASNYKRPSMLAALCTQVGSRLFSCIVISVAYLFTNSQNESGIYEPSNSILRLGVLTVAPIIINAAILIVFFTGSSIVGPIFTCCCSSFPDIVANVAHFLAVLNYIFIFEFFMLCQNWNFSKTLLGVCASFGIQNIIFKVLTIVFLSREFKQDKSNRSWWSGKWFSSHLGWHVITQPGREFICKLIEMSTFACDFIITHFILLCQFPMLFIPYVDTIHSYLLMWLSPGNTVRRPVFSPSKRRSRNKITFSYLVIYVVINVVILGLILTPIVMAKMFYVDFGAYLPEFVSAILQPADLADNRKGLQNYTPPKGA</sequence>
<keyword evidence="1" id="KW-0472">Membrane</keyword>
<comment type="caution">
    <text evidence="3">The sequence shown here is derived from an EMBL/GenBank/DDBJ whole genome shotgun (WGS) entry which is preliminary data.</text>
</comment>
<feature type="transmembrane region" description="Helical" evidence="1">
    <location>
        <begin position="559"/>
        <end position="575"/>
    </location>
</feature>
<feature type="transmembrane region" description="Helical" evidence="1">
    <location>
        <begin position="687"/>
        <end position="713"/>
    </location>
</feature>